<reference evidence="5" key="1">
    <citation type="submission" date="2020-10" db="EMBL/GenBank/DDBJ databases">
        <authorList>
            <person name="Gilroy R."/>
        </authorList>
    </citation>
    <scope>NUCLEOTIDE SEQUENCE</scope>
    <source>
        <strain evidence="5">ChiBcec16-1751</strain>
    </source>
</reference>
<reference evidence="5" key="2">
    <citation type="journal article" date="2021" name="PeerJ">
        <title>Extensive microbial diversity within the chicken gut microbiome revealed by metagenomics and culture.</title>
        <authorList>
            <person name="Gilroy R."/>
            <person name="Ravi A."/>
            <person name="Getino M."/>
            <person name="Pursley I."/>
            <person name="Horton D.L."/>
            <person name="Alikhan N.F."/>
            <person name="Baker D."/>
            <person name="Gharbi K."/>
            <person name="Hall N."/>
            <person name="Watson M."/>
            <person name="Adriaenssens E.M."/>
            <person name="Foster-Nyarko E."/>
            <person name="Jarju S."/>
            <person name="Secka A."/>
            <person name="Antonio M."/>
            <person name="Oren A."/>
            <person name="Chaudhuri R.R."/>
            <person name="La Ragione R."/>
            <person name="Hildebrand F."/>
            <person name="Pallen M.J."/>
        </authorList>
    </citation>
    <scope>NUCLEOTIDE SEQUENCE</scope>
    <source>
        <strain evidence="5">ChiBcec16-1751</strain>
    </source>
</reference>
<dbReference type="GO" id="GO:0003677">
    <property type="term" value="F:DNA binding"/>
    <property type="evidence" value="ECO:0007669"/>
    <property type="project" value="UniProtKB-KW"/>
</dbReference>
<dbReference type="PANTHER" id="PTHR43132:SF2">
    <property type="entry name" value="ARSENICAL RESISTANCE OPERON REPRESSOR ARSR-RELATED"/>
    <property type="match status" value="1"/>
</dbReference>
<keyword evidence="3" id="KW-0804">Transcription</keyword>
<organism evidence="5 6">
    <name type="scientific">Candidatus Avoscillospira avistercoris</name>
    <dbReference type="NCBI Taxonomy" id="2840707"/>
    <lineage>
        <taxon>Bacteria</taxon>
        <taxon>Bacillati</taxon>
        <taxon>Bacillota</taxon>
        <taxon>Clostridia</taxon>
        <taxon>Eubacteriales</taxon>
        <taxon>Oscillospiraceae</taxon>
        <taxon>Oscillospiraceae incertae sedis</taxon>
        <taxon>Candidatus Avoscillospira</taxon>
    </lineage>
</organism>
<dbReference type="GO" id="GO:0003700">
    <property type="term" value="F:DNA-binding transcription factor activity"/>
    <property type="evidence" value="ECO:0007669"/>
    <property type="project" value="InterPro"/>
</dbReference>
<dbReference type="PRINTS" id="PR00778">
    <property type="entry name" value="HTHARSR"/>
</dbReference>
<evidence type="ECO:0000256" key="2">
    <source>
        <dbReference type="ARBA" id="ARBA00023125"/>
    </source>
</evidence>
<evidence type="ECO:0000313" key="5">
    <source>
        <dbReference type="EMBL" id="HIS64816.1"/>
    </source>
</evidence>
<dbReference type="Proteomes" id="UP000886741">
    <property type="component" value="Unassembled WGS sequence"/>
</dbReference>
<dbReference type="CDD" id="cd00090">
    <property type="entry name" value="HTH_ARSR"/>
    <property type="match status" value="1"/>
</dbReference>
<evidence type="ECO:0000256" key="3">
    <source>
        <dbReference type="ARBA" id="ARBA00023163"/>
    </source>
</evidence>
<dbReference type="AlphaFoldDB" id="A0A9D1FAM8"/>
<comment type="caution">
    <text evidence="5">The sequence shown here is derived from an EMBL/GenBank/DDBJ whole genome shotgun (WGS) entry which is preliminary data.</text>
</comment>
<dbReference type="PROSITE" id="PS50987">
    <property type="entry name" value="HTH_ARSR_2"/>
    <property type="match status" value="1"/>
</dbReference>
<feature type="domain" description="HTH arsR-type" evidence="4">
    <location>
        <begin position="1"/>
        <end position="93"/>
    </location>
</feature>
<dbReference type="InterPro" id="IPR011991">
    <property type="entry name" value="ArsR-like_HTH"/>
</dbReference>
<dbReference type="InterPro" id="IPR051011">
    <property type="entry name" value="Metal_resp_trans_reg"/>
</dbReference>
<evidence type="ECO:0000256" key="1">
    <source>
        <dbReference type="ARBA" id="ARBA00023015"/>
    </source>
</evidence>
<evidence type="ECO:0000313" key="6">
    <source>
        <dbReference type="Proteomes" id="UP000886741"/>
    </source>
</evidence>
<dbReference type="InterPro" id="IPR036388">
    <property type="entry name" value="WH-like_DNA-bd_sf"/>
</dbReference>
<gene>
    <name evidence="5" type="ORF">IAA83_05525</name>
</gene>
<dbReference type="InterPro" id="IPR036390">
    <property type="entry name" value="WH_DNA-bd_sf"/>
</dbReference>
<dbReference type="Pfam" id="PF01022">
    <property type="entry name" value="HTH_5"/>
    <property type="match status" value="1"/>
</dbReference>
<sequence>MQEQAKAVAALLGQLANENRLLILCALLEGPKTVGQLGEAVPHITGPALSQHLQKLRTAGLVDSTKHGQFVEYQIADQRLYGLMERLKALYCA</sequence>
<keyword evidence="2" id="KW-0238">DNA-binding</keyword>
<protein>
    <submittedName>
        <fullName evidence="5">Winged helix-turn-helix transcriptional regulator</fullName>
    </submittedName>
</protein>
<dbReference type="InterPro" id="IPR001845">
    <property type="entry name" value="HTH_ArsR_DNA-bd_dom"/>
</dbReference>
<dbReference type="PANTHER" id="PTHR43132">
    <property type="entry name" value="ARSENICAL RESISTANCE OPERON REPRESSOR ARSR-RELATED"/>
    <property type="match status" value="1"/>
</dbReference>
<proteinExistence type="predicted"/>
<name>A0A9D1FAM8_9FIRM</name>
<dbReference type="SMART" id="SM00418">
    <property type="entry name" value="HTH_ARSR"/>
    <property type="match status" value="1"/>
</dbReference>
<dbReference type="SUPFAM" id="SSF46785">
    <property type="entry name" value="Winged helix' DNA-binding domain"/>
    <property type="match status" value="1"/>
</dbReference>
<dbReference type="NCBIfam" id="NF033788">
    <property type="entry name" value="HTH_metalloreg"/>
    <property type="match status" value="1"/>
</dbReference>
<dbReference type="Gene3D" id="1.10.10.10">
    <property type="entry name" value="Winged helix-like DNA-binding domain superfamily/Winged helix DNA-binding domain"/>
    <property type="match status" value="1"/>
</dbReference>
<evidence type="ECO:0000259" key="4">
    <source>
        <dbReference type="PROSITE" id="PS50987"/>
    </source>
</evidence>
<keyword evidence="1" id="KW-0805">Transcription regulation</keyword>
<dbReference type="EMBL" id="DVJJ01000081">
    <property type="protein sequence ID" value="HIS64816.1"/>
    <property type="molecule type" value="Genomic_DNA"/>
</dbReference>
<accession>A0A9D1FAM8</accession>